<feature type="transmembrane region" description="Helical" evidence="5">
    <location>
        <begin position="300"/>
        <end position="321"/>
    </location>
</feature>
<organism evidence="7 8">
    <name type="scientific">Penicillium nordicum</name>
    <dbReference type="NCBI Taxonomy" id="229535"/>
    <lineage>
        <taxon>Eukaryota</taxon>
        <taxon>Fungi</taxon>
        <taxon>Dikarya</taxon>
        <taxon>Ascomycota</taxon>
        <taxon>Pezizomycotina</taxon>
        <taxon>Eurotiomycetes</taxon>
        <taxon>Eurotiomycetidae</taxon>
        <taxon>Eurotiales</taxon>
        <taxon>Aspergillaceae</taxon>
        <taxon>Penicillium</taxon>
    </lineage>
</organism>
<evidence type="ECO:0000259" key="6">
    <source>
        <dbReference type="PROSITE" id="PS50850"/>
    </source>
</evidence>
<keyword evidence="8" id="KW-1185">Reference proteome</keyword>
<dbReference type="OrthoDB" id="3936150at2759"/>
<feature type="transmembrane region" description="Helical" evidence="5">
    <location>
        <begin position="341"/>
        <end position="360"/>
    </location>
</feature>
<keyword evidence="3 5" id="KW-1133">Transmembrane helix</keyword>
<evidence type="ECO:0000256" key="4">
    <source>
        <dbReference type="ARBA" id="ARBA00023136"/>
    </source>
</evidence>
<sequence length="525" mass="57705">MWALIQNRQIRSIVAHENREGQVIALYNPRGDLGFTQLDADNDRIWVRATGDGDPINPQNWSLPSRSKNIAILSLLIFTQAWAGSADSSANKQASREFGVSQVAQNLSTAMYLFGIGSGSLFAGPVSESIGRNPTYLVSTFIYLLFLLGSGLTPTFSGQIICRYFVGFFSSATLSINGSSVRDQFRPVKRTFVFPVIAWANIVGPTFGPIIGGWIVSNSSLGWRWTEFISLIVSAVAWVVALLLLPETYLPVLLDWKSRQLRHCTGDTRYASEHSASSSFFGRVKDILPLPAIFFATEPVIAVLGCYLILLYSILFTFLSGFDYIFTKTYGMSTGQTGSCFAAIAVGATIASFATPCLYICARQKTKYQRGATVPPEFRLWPAIIASPFLPVSLFWLGWSNYTTVSMWSGLSACGLFGMVLIFIYISCYEYIIDSYGNHSASALASITMLRYLVAGGMVMASRPMYEGIGVHWTMTILGCASILLVPMPLLFKSYGVQLRRRSRYAERPISLPNSQLLSSGAISV</sequence>
<dbReference type="PANTHER" id="PTHR23502:SF188">
    <property type="entry name" value="MAJOR FACILITATOR SUPERFAMILY (MFS) PROFILE DOMAIN-CONTAINING PROTEIN"/>
    <property type="match status" value="1"/>
</dbReference>
<dbReference type="EMBL" id="LHQQ01000007">
    <property type="protein sequence ID" value="KOS48193.1"/>
    <property type="molecule type" value="Genomic_DNA"/>
</dbReference>
<feature type="domain" description="Major facilitator superfamily (MFS) profile" evidence="6">
    <location>
        <begin position="69"/>
        <end position="525"/>
    </location>
</feature>
<protein>
    <recommendedName>
        <fullName evidence="6">Major facilitator superfamily (MFS) profile domain-containing protein</fullName>
    </recommendedName>
</protein>
<feature type="transmembrane region" description="Helical" evidence="5">
    <location>
        <begin position="380"/>
        <end position="399"/>
    </location>
</feature>
<feature type="transmembrane region" description="Helical" evidence="5">
    <location>
        <begin position="192"/>
        <end position="216"/>
    </location>
</feature>
<dbReference type="AlphaFoldDB" id="A0A0M9WKF0"/>
<keyword evidence="2 5" id="KW-0812">Transmembrane</keyword>
<dbReference type="SUPFAM" id="SSF103473">
    <property type="entry name" value="MFS general substrate transporter"/>
    <property type="match status" value="1"/>
</dbReference>
<dbReference type="GO" id="GO:0005886">
    <property type="term" value="C:plasma membrane"/>
    <property type="evidence" value="ECO:0007669"/>
    <property type="project" value="TreeGrafter"/>
</dbReference>
<evidence type="ECO:0000313" key="7">
    <source>
        <dbReference type="EMBL" id="KOS48193.1"/>
    </source>
</evidence>
<comment type="subcellular location">
    <subcellularLocation>
        <location evidence="1">Membrane</location>
        <topology evidence="1">Multi-pass membrane protein</topology>
    </subcellularLocation>
</comment>
<dbReference type="InterPro" id="IPR020846">
    <property type="entry name" value="MFS_dom"/>
</dbReference>
<proteinExistence type="predicted"/>
<reference evidence="7 8" key="1">
    <citation type="submission" date="2015-08" db="EMBL/GenBank/DDBJ databases">
        <title>Genome sequencing of Penicillium nordicum.</title>
        <authorList>
            <person name="Nguyen H.D."/>
            <person name="Seifert K.A."/>
        </authorList>
    </citation>
    <scope>NUCLEOTIDE SEQUENCE [LARGE SCALE GENOMIC DNA]</scope>
    <source>
        <strain evidence="7 8">DAOMC 185683</strain>
    </source>
</reference>
<dbReference type="CDD" id="cd17323">
    <property type="entry name" value="MFS_Tpo1_MDR_like"/>
    <property type="match status" value="1"/>
</dbReference>
<dbReference type="PANTHER" id="PTHR23502">
    <property type="entry name" value="MAJOR FACILITATOR SUPERFAMILY"/>
    <property type="match status" value="1"/>
</dbReference>
<dbReference type="Gene3D" id="1.20.1250.20">
    <property type="entry name" value="MFS general substrate transporter like domains"/>
    <property type="match status" value="1"/>
</dbReference>
<accession>A0A0M9WKF0</accession>
<gene>
    <name evidence="7" type="ORF">ACN38_g783</name>
</gene>
<dbReference type="GO" id="GO:0022857">
    <property type="term" value="F:transmembrane transporter activity"/>
    <property type="evidence" value="ECO:0007669"/>
    <property type="project" value="InterPro"/>
</dbReference>
<feature type="transmembrane region" description="Helical" evidence="5">
    <location>
        <begin position="405"/>
        <end position="429"/>
    </location>
</feature>
<dbReference type="InterPro" id="IPR011701">
    <property type="entry name" value="MFS"/>
</dbReference>
<name>A0A0M9WKF0_9EURO</name>
<evidence type="ECO:0000256" key="1">
    <source>
        <dbReference type="ARBA" id="ARBA00004141"/>
    </source>
</evidence>
<dbReference type="Proteomes" id="UP000037696">
    <property type="component" value="Unassembled WGS sequence"/>
</dbReference>
<evidence type="ECO:0000313" key="8">
    <source>
        <dbReference type="Proteomes" id="UP000037696"/>
    </source>
</evidence>
<evidence type="ECO:0000256" key="2">
    <source>
        <dbReference type="ARBA" id="ARBA00022692"/>
    </source>
</evidence>
<feature type="transmembrane region" description="Helical" evidence="5">
    <location>
        <begin position="158"/>
        <end position="180"/>
    </location>
</feature>
<evidence type="ECO:0000256" key="3">
    <source>
        <dbReference type="ARBA" id="ARBA00022989"/>
    </source>
</evidence>
<comment type="caution">
    <text evidence="7">The sequence shown here is derived from an EMBL/GenBank/DDBJ whole genome shotgun (WGS) entry which is preliminary data.</text>
</comment>
<keyword evidence="4 5" id="KW-0472">Membrane</keyword>
<feature type="transmembrane region" description="Helical" evidence="5">
    <location>
        <begin position="228"/>
        <end position="252"/>
    </location>
</feature>
<evidence type="ECO:0000256" key="5">
    <source>
        <dbReference type="SAM" id="Phobius"/>
    </source>
</evidence>
<dbReference type="STRING" id="229535.A0A0M9WKF0"/>
<dbReference type="InterPro" id="IPR036259">
    <property type="entry name" value="MFS_trans_sf"/>
</dbReference>
<feature type="transmembrane region" description="Helical" evidence="5">
    <location>
        <begin position="135"/>
        <end position="152"/>
    </location>
</feature>
<dbReference type="PROSITE" id="PS50850">
    <property type="entry name" value="MFS"/>
    <property type="match status" value="1"/>
</dbReference>
<dbReference type="Pfam" id="PF07690">
    <property type="entry name" value="MFS_1"/>
    <property type="match status" value="1"/>
</dbReference>
<feature type="transmembrane region" description="Helical" evidence="5">
    <location>
        <begin position="473"/>
        <end position="492"/>
    </location>
</feature>
<feature type="transmembrane region" description="Helical" evidence="5">
    <location>
        <begin position="441"/>
        <end position="461"/>
    </location>
</feature>